<gene>
    <name evidence="3" type="ORF">L210DRAFT_3422540</name>
</gene>
<dbReference type="Pfam" id="PF18721">
    <property type="entry name" value="CxC6"/>
    <property type="match status" value="1"/>
</dbReference>
<reference evidence="3" key="1">
    <citation type="submission" date="2019-10" db="EMBL/GenBank/DDBJ databases">
        <authorList>
            <consortium name="DOE Joint Genome Institute"/>
            <person name="Kuo A."/>
            <person name="Miyauchi S."/>
            <person name="Kiss E."/>
            <person name="Drula E."/>
            <person name="Kohler A."/>
            <person name="Sanchez-Garcia M."/>
            <person name="Andreopoulos B."/>
            <person name="Barry K.W."/>
            <person name="Bonito G."/>
            <person name="Buee M."/>
            <person name="Carver A."/>
            <person name="Chen C."/>
            <person name="Cichocki N."/>
            <person name="Clum A."/>
            <person name="Culley D."/>
            <person name="Crous P.W."/>
            <person name="Fauchery L."/>
            <person name="Girlanda M."/>
            <person name="Hayes R."/>
            <person name="Keri Z."/>
            <person name="LaButti K."/>
            <person name="Lipzen A."/>
            <person name="Lombard V."/>
            <person name="Magnuson J."/>
            <person name="Maillard F."/>
            <person name="Morin E."/>
            <person name="Murat C."/>
            <person name="Nolan M."/>
            <person name="Ohm R."/>
            <person name="Pangilinan J."/>
            <person name="Pereira M."/>
            <person name="Perotto S."/>
            <person name="Peter M."/>
            <person name="Riley R."/>
            <person name="Sitrit Y."/>
            <person name="Stielow B."/>
            <person name="Szollosi G."/>
            <person name="Zifcakova L."/>
            <person name="Stursova M."/>
            <person name="Spatafora J.W."/>
            <person name="Tedersoo L."/>
            <person name="Vaario L.-M."/>
            <person name="Yamada A."/>
            <person name="Yan M."/>
            <person name="Wang P."/>
            <person name="Xu J."/>
            <person name="Bruns T."/>
            <person name="Baldrian P."/>
            <person name="Vilgalys R."/>
            <person name="Henrissat B."/>
            <person name="Grigoriev I.V."/>
            <person name="Hibbett D."/>
            <person name="Nagy L.G."/>
            <person name="Martin F.M."/>
        </authorList>
    </citation>
    <scope>NUCLEOTIDE SEQUENCE</scope>
    <source>
        <strain evidence="3">BED1</strain>
    </source>
</reference>
<feature type="domain" description="CxC6 like cysteine cluster associated with KDZ" evidence="2">
    <location>
        <begin position="322"/>
        <end position="392"/>
    </location>
</feature>
<name>A0AAD4BEJ6_BOLED</name>
<dbReference type="Proteomes" id="UP001194468">
    <property type="component" value="Unassembled WGS sequence"/>
</dbReference>
<dbReference type="Pfam" id="PF18718">
    <property type="entry name" value="CxC5"/>
    <property type="match status" value="1"/>
</dbReference>
<feature type="domain" description="CxC5 like cysteine cluster associated with KDZ" evidence="1">
    <location>
        <begin position="112"/>
        <end position="226"/>
    </location>
</feature>
<dbReference type="InterPro" id="IPR040898">
    <property type="entry name" value="CxC6"/>
</dbReference>
<evidence type="ECO:0008006" key="5">
    <source>
        <dbReference type="Google" id="ProtNLM"/>
    </source>
</evidence>
<proteinExistence type="predicted"/>
<reference evidence="3" key="2">
    <citation type="journal article" date="2020" name="Nat. Commun.">
        <title>Large-scale genome sequencing of mycorrhizal fungi provides insights into the early evolution of symbiotic traits.</title>
        <authorList>
            <person name="Miyauchi S."/>
            <person name="Kiss E."/>
            <person name="Kuo A."/>
            <person name="Drula E."/>
            <person name="Kohler A."/>
            <person name="Sanchez-Garcia M."/>
            <person name="Morin E."/>
            <person name="Andreopoulos B."/>
            <person name="Barry K.W."/>
            <person name="Bonito G."/>
            <person name="Buee M."/>
            <person name="Carver A."/>
            <person name="Chen C."/>
            <person name="Cichocki N."/>
            <person name="Clum A."/>
            <person name="Culley D."/>
            <person name="Crous P.W."/>
            <person name="Fauchery L."/>
            <person name="Girlanda M."/>
            <person name="Hayes R.D."/>
            <person name="Keri Z."/>
            <person name="LaButti K."/>
            <person name="Lipzen A."/>
            <person name="Lombard V."/>
            <person name="Magnuson J."/>
            <person name="Maillard F."/>
            <person name="Murat C."/>
            <person name="Nolan M."/>
            <person name="Ohm R.A."/>
            <person name="Pangilinan J."/>
            <person name="Pereira M.F."/>
            <person name="Perotto S."/>
            <person name="Peter M."/>
            <person name="Pfister S."/>
            <person name="Riley R."/>
            <person name="Sitrit Y."/>
            <person name="Stielow J.B."/>
            <person name="Szollosi G."/>
            <person name="Zifcakova L."/>
            <person name="Stursova M."/>
            <person name="Spatafora J.W."/>
            <person name="Tedersoo L."/>
            <person name="Vaario L.M."/>
            <person name="Yamada A."/>
            <person name="Yan M."/>
            <person name="Wang P."/>
            <person name="Xu J."/>
            <person name="Bruns T."/>
            <person name="Baldrian P."/>
            <person name="Vilgalys R."/>
            <person name="Dunand C."/>
            <person name="Henrissat B."/>
            <person name="Grigoriev I.V."/>
            <person name="Hibbett D."/>
            <person name="Nagy L.G."/>
            <person name="Martin F.M."/>
        </authorList>
    </citation>
    <scope>NUCLEOTIDE SEQUENCE</scope>
    <source>
        <strain evidence="3">BED1</strain>
    </source>
</reference>
<organism evidence="3 4">
    <name type="scientific">Boletus edulis BED1</name>
    <dbReference type="NCBI Taxonomy" id="1328754"/>
    <lineage>
        <taxon>Eukaryota</taxon>
        <taxon>Fungi</taxon>
        <taxon>Dikarya</taxon>
        <taxon>Basidiomycota</taxon>
        <taxon>Agaricomycotina</taxon>
        <taxon>Agaricomycetes</taxon>
        <taxon>Agaricomycetidae</taxon>
        <taxon>Boletales</taxon>
        <taxon>Boletineae</taxon>
        <taxon>Boletaceae</taxon>
        <taxon>Boletoideae</taxon>
        <taxon>Boletus</taxon>
    </lineage>
</organism>
<evidence type="ECO:0000313" key="4">
    <source>
        <dbReference type="Proteomes" id="UP001194468"/>
    </source>
</evidence>
<dbReference type="InterPro" id="IPR041539">
    <property type="entry name" value="CxC5"/>
</dbReference>
<keyword evidence="4" id="KW-1185">Reference proteome</keyword>
<evidence type="ECO:0000313" key="3">
    <source>
        <dbReference type="EMBL" id="KAF8423768.1"/>
    </source>
</evidence>
<accession>A0AAD4BEJ6</accession>
<dbReference type="EMBL" id="WHUW01000111">
    <property type="protein sequence ID" value="KAF8423768.1"/>
    <property type="molecule type" value="Genomic_DNA"/>
</dbReference>
<dbReference type="AlphaFoldDB" id="A0AAD4BEJ6"/>
<protein>
    <recommendedName>
        <fullName evidence="5">CxC5 like cysteine cluster associated with KDZ domain-containing protein</fullName>
    </recommendedName>
</protein>
<comment type="caution">
    <text evidence="3">The sequence shown here is derived from an EMBL/GenBank/DDBJ whole genome shotgun (WGS) entry which is preliminary data.</text>
</comment>
<sequence>MATLSSLHAVLQHDEALRQISLRQLASFVQLGKALKRDILLVQTTGQPEDQPPDFLSNGIAGFLKDACNLQSIGNVASLWTLLKTSVWFEQPLGLYEPFRQHGHVHGILPDALYPPHHTCKNMDCQRSLTGQLLTTAIQRDALLYTLGGVVATKHVQLHCESCKVTYHHNFYVKGDHCHYYDCIPDIIQVATHVFLEQRLIDLFDGQANLAWTSFTNSARLYNLTLSTIVMPASEQMKFKVGLTQQNVWDGFVIKALLLDCQQRQAVLITPKGEQKDRFTELIKDRNLRIRMYGQHELKHFCNKCTRFRQDENVTEKTSVVVIDGVTIGHPCCASPHCHIPLASNRHRFCPQHAPTHDAVCSIVGCTAPTSPTAELPQSQTCALPEHKAVETMHRLRNQSRFQLQERLQRARVAHPNDAVAEEIEDIGDVVDGEEEDEYELPGAAHRAVPRAHKLRAQFSRRRTHNEQLFVAPCGIIITRETFFHAEGVKSVVDMIKHVYHDAGMSKPNHIFFDNNCTLSKMVRDDPFFEHIGLSVDVFHFKCKHSQTNTWCQTKCNPAAFPELLGEGSQAWYFNSSVAEQTNVWVGGYHSICREMLAERYCFFLDEMIIRRNKMTKEKLRDQEPGYWPS</sequence>
<evidence type="ECO:0000259" key="2">
    <source>
        <dbReference type="Pfam" id="PF18721"/>
    </source>
</evidence>
<evidence type="ECO:0000259" key="1">
    <source>
        <dbReference type="Pfam" id="PF18718"/>
    </source>
</evidence>